<accession>A0A0A9FDW8</accession>
<name>A0A0A9FDW8_ARUDO</name>
<evidence type="ECO:0000256" key="1">
    <source>
        <dbReference type="SAM" id="Phobius"/>
    </source>
</evidence>
<dbReference type="AlphaFoldDB" id="A0A0A9FDW8"/>
<reference evidence="2" key="2">
    <citation type="journal article" date="2015" name="Data Brief">
        <title>Shoot transcriptome of the giant reed, Arundo donax.</title>
        <authorList>
            <person name="Barrero R.A."/>
            <person name="Guerrero F.D."/>
            <person name="Moolhuijzen P."/>
            <person name="Goolsby J.A."/>
            <person name="Tidwell J."/>
            <person name="Bellgard S.E."/>
            <person name="Bellgard M.I."/>
        </authorList>
    </citation>
    <scope>NUCLEOTIDE SEQUENCE</scope>
    <source>
        <tissue evidence="2">Shoot tissue taken approximately 20 cm above the soil surface</tissue>
    </source>
</reference>
<proteinExistence type="predicted"/>
<evidence type="ECO:0000313" key="2">
    <source>
        <dbReference type="EMBL" id="JAE09424.1"/>
    </source>
</evidence>
<sequence length="45" mass="5589">MHRILGILFFSFFFLRYWVQFEFLLYFAVFYVTGYICFTISVSRV</sequence>
<keyword evidence="1" id="KW-1133">Transmembrane helix</keyword>
<organism evidence="2">
    <name type="scientific">Arundo donax</name>
    <name type="common">Giant reed</name>
    <name type="synonym">Donax arundinaceus</name>
    <dbReference type="NCBI Taxonomy" id="35708"/>
    <lineage>
        <taxon>Eukaryota</taxon>
        <taxon>Viridiplantae</taxon>
        <taxon>Streptophyta</taxon>
        <taxon>Embryophyta</taxon>
        <taxon>Tracheophyta</taxon>
        <taxon>Spermatophyta</taxon>
        <taxon>Magnoliopsida</taxon>
        <taxon>Liliopsida</taxon>
        <taxon>Poales</taxon>
        <taxon>Poaceae</taxon>
        <taxon>PACMAD clade</taxon>
        <taxon>Arundinoideae</taxon>
        <taxon>Arundineae</taxon>
        <taxon>Arundo</taxon>
    </lineage>
</organism>
<keyword evidence="1" id="KW-0812">Transmembrane</keyword>
<protein>
    <submittedName>
        <fullName evidence="2">Uncharacterized protein</fullName>
    </submittedName>
</protein>
<dbReference type="EMBL" id="GBRH01188472">
    <property type="protein sequence ID" value="JAE09424.1"/>
    <property type="molecule type" value="Transcribed_RNA"/>
</dbReference>
<keyword evidence="1" id="KW-0472">Membrane</keyword>
<feature type="transmembrane region" description="Helical" evidence="1">
    <location>
        <begin position="23"/>
        <end position="42"/>
    </location>
</feature>
<reference evidence="2" key="1">
    <citation type="submission" date="2014-09" db="EMBL/GenBank/DDBJ databases">
        <authorList>
            <person name="Magalhaes I.L.F."/>
            <person name="Oliveira U."/>
            <person name="Santos F.R."/>
            <person name="Vidigal T.H.D.A."/>
            <person name="Brescovit A.D."/>
            <person name="Santos A.J."/>
        </authorList>
    </citation>
    <scope>NUCLEOTIDE SEQUENCE</scope>
    <source>
        <tissue evidence="2">Shoot tissue taken approximately 20 cm above the soil surface</tissue>
    </source>
</reference>